<evidence type="ECO:0000256" key="7">
    <source>
        <dbReference type="ARBA" id="ARBA00023242"/>
    </source>
</evidence>
<dbReference type="InterPro" id="IPR057672">
    <property type="entry name" value="TPR_IPO4/5"/>
</dbReference>
<dbReference type="PANTHER" id="PTHR10527">
    <property type="entry name" value="IMPORTIN BETA"/>
    <property type="match status" value="1"/>
</dbReference>
<dbReference type="InterPro" id="IPR011989">
    <property type="entry name" value="ARM-like"/>
</dbReference>
<dbReference type="GO" id="GO:0005737">
    <property type="term" value="C:cytoplasm"/>
    <property type="evidence" value="ECO:0007669"/>
    <property type="project" value="UniProtKB-SubCell"/>
</dbReference>
<name>A0A0M0JPH3_9EUKA</name>
<comment type="subcellular location">
    <subcellularLocation>
        <location evidence="2">Cytoplasm</location>
    </subcellularLocation>
    <subcellularLocation>
        <location evidence="1">Nucleus</location>
    </subcellularLocation>
</comment>
<dbReference type="Pfam" id="PF18808">
    <property type="entry name" value="Importin_rep_4"/>
    <property type="match status" value="1"/>
</dbReference>
<dbReference type="InterPro" id="IPR016024">
    <property type="entry name" value="ARM-type_fold"/>
</dbReference>
<dbReference type="OrthoDB" id="543373at2759"/>
<dbReference type="InterPro" id="IPR041389">
    <property type="entry name" value="Importin_rep_6"/>
</dbReference>
<keyword evidence="6" id="KW-0653">Protein transport</keyword>
<accession>A0A0M0JPH3</accession>
<keyword evidence="3" id="KW-0813">Transport</keyword>
<evidence type="ECO:0000256" key="1">
    <source>
        <dbReference type="ARBA" id="ARBA00004123"/>
    </source>
</evidence>
<keyword evidence="7" id="KW-0539">Nucleus</keyword>
<evidence type="ECO:0000259" key="9">
    <source>
        <dbReference type="Pfam" id="PF25780"/>
    </source>
</evidence>
<evidence type="ECO:0000256" key="3">
    <source>
        <dbReference type="ARBA" id="ARBA00022448"/>
    </source>
</evidence>
<dbReference type="Gene3D" id="1.25.10.10">
    <property type="entry name" value="Leucine-rich Repeat Variant"/>
    <property type="match status" value="1"/>
</dbReference>
<dbReference type="InterPro" id="IPR040122">
    <property type="entry name" value="Importin_beta"/>
</dbReference>
<evidence type="ECO:0000256" key="4">
    <source>
        <dbReference type="ARBA" id="ARBA00022490"/>
    </source>
</evidence>
<evidence type="ECO:0000256" key="2">
    <source>
        <dbReference type="ARBA" id="ARBA00004496"/>
    </source>
</evidence>
<dbReference type="EMBL" id="JWZX01002611">
    <property type="protein sequence ID" value="KOO28158.1"/>
    <property type="molecule type" value="Genomic_DNA"/>
</dbReference>
<evidence type="ECO:0000256" key="6">
    <source>
        <dbReference type="ARBA" id="ARBA00022927"/>
    </source>
</evidence>
<dbReference type="Pfam" id="PF25780">
    <property type="entry name" value="TPR_IPO5"/>
    <property type="match status" value="1"/>
</dbReference>
<feature type="region of interest" description="Disordered" evidence="8">
    <location>
        <begin position="845"/>
        <end position="867"/>
    </location>
</feature>
<keyword evidence="4" id="KW-0963">Cytoplasm</keyword>
<protein>
    <submittedName>
        <fullName evidence="10">Armadillo beta-catenin-like repeat-containing protein</fullName>
    </submittedName>
</protein>
<dbReference type="GO" id="GO:0005634">
    <property type="term" value="C:nucleus"/>
    <property type="evidence" value="ECO:0007669"/>
    <property type="project" value="UniProtKB-SubCell"/>
</dbReference>
<gene>
    <name evidence="10" type="ORF">Ctob_013987</name>
</gene>
<dbReference type="AlphaFoldDB" id="A0A0M0JPH3"/>
<evidence type="ECO:0000313" key="10">
    <source>
        <dbReference type="EMBL" id="KOO28158.1"/>
    </source>
</evidence>
<reference evidence="11" key="1">
    <citation type="journal article" date="2015" name="PLoS Genet.">
        <title>Genome Sequence and Transcriptome Analyses of Chrysochromulina tobin: Metabolic Tools for Enhanced Algal Fitness in the Prominent Order Prymnesiales (Haptophyceae).</title>
        <authorList>
            <person name="Hovde B.T."/>
            <person name="Deodato C.R."/>
            <person name="Hunsperger H.M."/>
            <person name="Ryken S.A."/>
            <person name="Yost W."/>
            <person name="Jha R.K."/>
            <person name="Patterson J."/>
            <person name="Monnat R.J. Jr."/>
            <person name="Barlow S.B."/>
            <person name="Starkenburg S.R."/>
            <person name="Cattolico R.A."/>
        </authorList>
    </citation>
    <scope>NUCLEOTIDE SEQUENCE</scope>
    <source>
        <strain evidence="11">CCMP291</strain>
    </source>
</reference>
<feature type="domain" description="IPO4/5-like TPR repeats" evidence="9">
    <location>
        <begin position="97"/>
        <end position="268"/>
    </location>
</feature>
<dbReference type="GO" id="GO:0006606">
    <property type="term" value="P:protein import into nucleus"/>
    <property type="evidence" value="ECO:0007669"/>
    <property type="project" value="InterPro"/>
</dbReference>
<dbReference type="Pfam" id="PF18829">
    <property type="entry name" value="Importin_rep_6"/>
    <property type="match status" value="1"/>
</dbReference>
<keyword evidence="11" id="KW-1185">Reference proteome</keyword>
<dbReference type="InterPro" id="IPR041653">
    <property type="entry name" value="Importin_rep_4"/>
</dbReference>
<keyword evidence="5" id="KW-0677">Repeat</keyword>
<sequence>MSGPIDLTALLSADNAARKYAEQALDALQESAPAQLSMQLAVTLASPAAAPEVRELSAVLLRRRLPEMLLHRSLIVSEWREAIKAKLLEALTAESAPRLRRKICDTVGRIGLESLTDGSWPQLMEFVRAACASGVPSAHEAALTVIRHMAPTLVDPRGWPTIGKPATSLLLAGLSTPSGEVSGAALAALSDMLAACAEQESTAEKGAEKKQLKAVATELAAALPPMLGCLEAAVTSSDPARVSSVLESLGTVAAAQPRLFKSVLPVVTEGLCQLASTASLPVDARMSCVELLLTLAEGAPKMVTKLDAFTPRLLGVLVPMLLRLGGDLSEWEEAEPDDGLLETDDDDDGEKEAAYACEGLDRLSECVGGQSLTRLLLPMLQPYLAEGAPWNARHAALVAIATVCEAGFLVIEPHLESIVGLVRAAVTAPEARLRWAAFYCLGLMCDEFPQLAEEMHATLVPLVTGGMSDACARVRAAATLASVNLMQQMEEEQMLEASPQLLGALHASIASPASPPYLAYTACAALAVLSDALAAVPGRPMAQVYPSLMPLLGQRLTPALASRYGRLAAELLHAMGKLAAAAGAEAVAATAGPLIHEVSALLQRPEVLEDRTLLRGAHTTLTSLAEMTGGAFVGALEGLLPALLEKASIEVEFEISLVEGEDPRQAEAEADEGYEVEYMQNKGKGMIKIKTNAAQMDEKLLALDALFAYAHALGAAFEPAVRPVVEAALPVLSYKFSEQARASAALVLGEAYKCLVLAAASGTPGATMARVSELAGALLKPLSERLNKEDSLVAADAMLDCLREMLVLEREHRVGVLAGGPALNGVIQLVKRHLALDEARLRERAEEAAQRDDDDDGDDDAPDDEQEAELLTSCAALTIELVRQHGEAALPQVEAQLLPHMQAWLVGAAVEEEGQIVRLALGLDVVSGLIEYCGQAAAKKYAAAVLPLLQAHVGATDARLRRSAFRGMGVVIEHGGKLLSRPAATQVAERLVSVLSAPDARYSNNVGASEAAAAALGRLLVHRAPSVDAPSVLPLWLRWLPLRHSADDAPIAMTCLCQLLEADAAAVFGPQHGAFPQVLGALAAAYEHEDTTAPVSARMRSLVSGWSTANRGLLEAGTAALPAQYMRDKVVRMVAA</sequence>
<proteinExistence type="predicted"/>
<feature type="compositionally biased region" description="Acidic residues" evidence="8">
    <location>
        <begin position="852"/>
        <end position="867"/>
    </location>
</feature>
<dbReference type="Proteomes" id="UP000037460">
    <property type="component" value="Unassembled WGS sequence"/>
</dbReference>
<evidence type="ECO:0000256" key="5">
    <source>
        <dbReference type="ARBA" id="ARBA00022737"/>
    </source>
</evidence>
<evidence type="ECO:0000313" key="11">
    <source>
        <dbReference type="Proteomes" id="UP000037460"/>
    </source>
</evidence>
<dbReference type="SUPFAM" id="SSF48371">
    <property type="entry name" value="ARM repeat"/>
    <property type="match status" value="2"/>
</dbReference>
<evidence type="ECO:0000256" key="8">
    <source>
        <dbReference type="SAM" id="MobiDB-lite"/>
    </source>
</evidence>
<comment type="caution">
    <text evidence="10">The sequence shown here is derived from an EMBL/GenBank/DDBJ whole genome shotgun (WGS) entry which is preliminary data.</text>
</comment>
<organism evidence="10 11">
    <name type="scientific">Chrysochromulina tobinii</name>
    <dbReference type="NCBI Taxonomy" id="1460289"/>
    <lineage>
        <taxon>Eukaryota</taxon>
        <taxon>Haptista</taxon>
        <taxon>Haptophyta</taxon>
        <taxon>Prymnesiophyceae</taxon>
        <taxon>Prymnesiales</taxon>
        <taxon>Chrysochromulinaceae</taxon>
        <taxon>Chrysochromulina</taxon>
    </lineage>
</organism>